<dbReference type="InterPro" id="IPR008407">
    <property type="entry name" value="Brnchd-chn_aa_trnsp_AzlD"/>
</dbReference>
<dbReference type="Pfam" id="PF05437">
    <property type="entry name" value="AzlD"/>
    <property type="match status" value="1"/>
</dbReference>
<dbReference type="RefSeq" id="WP_039189703.1">
    <property type="nucleotide sequence ID" value="NZ_JAQRFV010000026.1"/>
</dbReference>
<evidence type="ECO:0008006" key="4">
    <source>
        <dbReference type="Google" id="ProtNLM"/>
    </source>
</evidence>
<keyword evidence="1" id="KW-0472">Membrane</keyword>
<evidence type="ECO:0000313" key="2">
    <source>
        <dbReference type="EMBL" id="KHJ56209.1"/>
    </source>
</evidence>
<feature type="transmembrane region" description="Helical" evidence="1">
    <location>
        <begin position="77"/>
        <end position="96"/>
    </location>
</feature>
<keyword evidence="1" id="KW-1133">Transmembrane helix</keyword>
<dbReference type="STRING" id="370622.LA66_06385"/>
<dbReference type="EMBL" id="JRFJ01000001">
    <property type="protein sequence ID" value="KHJ56209.1"/>
    <property type="molecule type" value="Genomic_DNA"/>
</dbReference>
<organism evidence="2 3">
    <name type="scientific">Aureimonas altamirensis</name>
    <dbReference type="NCBI Taxonomy" id="370622"/>
    <lineage>
        <taxon>Bacteria</taxon>
        <taxon>Pseudomonadati</taxon>
        <taxon>Pseudomonadota</taxon>
        <taxon>Alphaproteobacteria</taxon>
        <taxon>Hyphomicrobiales</taxon>
        <taxon>Aurantimonadaceae</taxon>
        <taxon>Aureimonas</taxon>
    </lineage>
</organism>
<comment type="caution">
    <text evidence="2">The sequence shown here is derived from an EMBL/GenBank/DDBJ whole genome shotgun (WGS) entry which is preliminary data.</text>
</comment>
<accession>A0A0B1Q724</accession>
<gene>
    <name evidence="2" type="ORF">LA66_06385</name>
</gene>
<protein>
    <recommendedName>
        <fullName evidence="4">Branched-chain amino acid transport</fullName>
    </recommendedName>
</protein>
<sequence length="98" mass="10342">MSEIWLLVILAAVTTYATRVGGYLVLQRMGRISPRLDAVLNAVPAAVLPTIFVPAFVDGGWLERSVLILCGVLALRLSLLSTVAIGTAIVIVARLAGI</sequence>
<evidence type="ECO:0000256" key="1">
    <source>
        <dbReference type="SAM" id="Phobius"/>
    </source>
</evidence>
<feature type="transmembrane region" description="Helical" evidence="1">
    <location>
        <begin position="6"/>
        <end position="26"/>
    </location>
</feature>
<reference evidence="2 3" key="1">
    <citation type="submission" date="2014-09" db="EMBL/GenBank/DDBJ databases">
        <title>Isolation and characterization of Aurantimonas altamirensis ON-56566 from clinical sample following a dog bite.</title>
        <authorList>
            <person name="Eshaghi A."/>
            <person name="Li A."/>
            <person name="Shahinas D."/>
            <person name="Bahn P."/>
            <person name="Kus J.V."/>
            <person name="Patel S.N."/>
        </authorList>
    </citation>
    <scope>NUCLEOTIDE SEQUENCE [LARGE SCALE GENOMIC DNA]</scope>
    <source>
        <strain evidence="2 3">ON-56566</strain>
    </source>
</reference>
<dbReference type="AlphaFoldDB" id="A0A0B1Q724"/>
<dbReference type="OrthoDB" id="8400318at2"/>
<proteinExistence type="predicted"/>
<dbReference type="Proteomes" id="UP000030826">
    <property type="component" value="Unassembled WGS sequence"/>
</dbReference>
<evidence type="ECO:0000313" key="3">
    <source>
        <dbReference type="Proteomes" id="UP000030826"/>
    </source>
</evidence>
<keyword evidence="1" id="KW-0812">Transmembrane</keyword>
<name>A0A0B1Q724_9HYPH</name>
<feature type="transmembrane region" description="Helical" evidence="1">
    <location>
        <begin position="38"/>
        <end position="57"/>
    </location>
</feature>